<keyword evidence="3" id="KW-1185">Reference proteome</keyword>
<protein>
    <recommendedName>
        <fullName evidence="4">Phosphatase</fullName>
    </recommendedName>
</protein>
<dbReference type="KEGG" id="cyc:PCC7424_5068"/>
<dbReference type="PANTHER" id="PTHR35399:SF2">
    <property type="entry name" value="DUF839 DOMAIN-CONTAINING PROTEIN"/>
    <property type="match status" value="1"/>
</dbReference>
<dbReference type="OrthoDB" id="570067at2"/>
<dbReference type="InterPro" id="IPR026374">
    <property type="entry name" value="Cyano_PEP"/>
</dbReference>
<dbReference type="eggNOG" id="COG3211">
    <property type="taxonomic scope" value="Bacteria"/>
</dbReference>
<dbReference type="STRING" id="65393.PCC7424_5068"/>
<evidence type="ECO:0000313" key="2">
    <source>
        <dbReference type="EMBL" id="ACK73420.1"/>
    </source>
</evidence>
<dbReference type="NCBIfam" id="TIGR04155">
    <property type="entry name" value="cyano_PEP"/>
    <property type="match status" value="1"/>
</dbReference>
<dbReference type="Pfam" id="PF05787">
    <property type="entry name" value="PhoX"/>
    <property type="match status" value="1"/>
</dbReference>
<evidence type="ECO:0000256" key="1">
    <source>
        <dbReference type="SAM" id="SignalP"/>
    </source>
</evidence>
<dbReference type="AlphaFoldDB" id="B7KGT3"/>
<dbReference type="EMBL" id="CP001291">
    <property type="protein sequence ID" value="ACK73420.1"/>
    <property type="molecule type" value="Genomic_DNA"/>
</dbReference>
<feature type="chain" id="PRO_5002859006" description="Phosphatase" evidence="1">
    <location>
        <begin position="22"/>
        <end position="463"/>
    </location>
</feature>
<accession>B7KGT3</accession>
<evidence type="ECO:0000313" key="3">
    <source>
        <dbReference type="Proteomes" id="UP000002384"/>
    </source>
</evidence>
<dbReference type="HOGENOM" id="CLU_571957_0_0_3"/>
<dbReference type="RefSeq" id="WP_015957000.1">
    <property type="nucleotide sequence ID" value="NC_011729.1"/>
</dbReference>
<dbReference type="PANTHER" id="PTHR35399">
    <property type="entry name" value="SLR8030 PROTEIN"/>
    <property type="match status" value="1"/>
</dbReference>
<gene>
    <name evidence="2" type="ordered locus">PCC7424_5068</name>
</gene>
<feature type="signal peptide" evidence="1">
    <location>
        <begin position="1"/>
        <end position="21"/>
    </location>
</feature>
<proteinExistence type="predicted"/>
<dbReference type="NCBIfam" id="TIGR02595">
    <property type="entry name" value="PEP_CTERM"/>
    <property type="match status" value="1"/>
</dbReference>
<keyword evidence="1" id="KW-0732">Signal</keyword>
<dbReference type="InterPro" id="IPR013424">
    <property type="entry name" value="Ice-binding_C"/>
</dbReference>
<dbReference type="Proteomes" id="UP000002384">
    <property type="component" value="Chromosome"/>
</dbReference>
<name>B7KGT3_GLOC7</name>
<sequence>MFLKSIPLTLVISLVGSQAYAASFDNFTPLPNSVPAGSLPEETPLLLSSPNFIQESISANDRGPQNGGVKLGDNWDMITLNENGPDAGRYLFSPYETGSAGVRRLDLWTGTAASIVPEGTQGFVSGDASLWTPWGSYLTAEESWGTGSTKGRLFEITNPLDAPGSINFVHRTIIPRVSHEGLAFDTDNNLYFIDELNGGNIYRYTSINPNATNGDDFFAAGQTSVLKVGGGNNANAFGAAIWEALTDINGVVLPGLASAVLGDGTLDGRLAANLAGGTDYQRPEDLEIQTLADGSQFLYFTATTTDDSWSILLNGANPTVNQFVSTNTIDEATGLPVGSVFNSPDNLAIDANGNIYIVEDQPGGDADIWFVRDVNRDGVAESIARWASMSTIGAEPTGLYFDKFNPKVAYLNIQHTASDIDRTIQITVVPEPLTLLGVGTAIGFGTFFKGKKRKFSQTDKKLG</sequence>
<dbReference type="InterPro" id="IPR008557">
    <property type="entry name" value="PhoX"/>
</dbReference>
<evidence type="ECO:0008006" key="4">
    <source>
        <dbReference type="Google" id="ProtNLM"/>
    </source>
</evidence>
<organism evidence="2 3">
    <name type="scientific">Gloeothece citriformis (strain PCC 7424)</name>
    <name type="common">Cyanothece sp. (strain PCC 7424)</name>
    <dbReference type="NCBI Taxonomy" id="65393"/>
    <lineage>
        <taxon>Bacteria</taxon>
        <taxon>Bacillati</taxon>
        <taxon>Cyanobacteriota</taxon>
        <taxon>Cyanophyceae</taxon>
        <taxon>Oscillatoriophycideae</taxon>
        <taxon>Chroococcales</taxon>
        <taxon>Aphanothecaceae</taxon>
        <taxon>Gloeothece</taxon>
        <taxon>Gloeothece citriformis</taxon>
    </lineage>
</organism>
<reference evidence="3" key="1">
    <citation type="journal article" date="2011" name="MBio">
        <title>Novel metabolic attributes of the genus Cyanothece, comprising a group of unicellular nitrogen-fixing Cyanobacteria.</title>
        <authorList>
            <person name="Bandyopadhyay A."/>
            <person name="Elvitigala T."/>
            <person name="Welsh E."/>
            <person name="Stockel J."/>
            <person name="Liberton M."/>
            <person name="Min H."/>
            <person name="Sherman L.A."/>
            <person name="Pakrasi H.B."/>
        </authorList>
    </citation>
    <scope>NUCLEOTIDE SEQUENCE [LARGE SCALE GENOMIC DNA]</scope>
    <source>
        <strain evidence="3">PCC 7424</strain>
    </source>
</reference>